<comment type="caution">
    <text evidence="2">The sequence shown here is derived from an EMBL/GenBank/DDBJ whole genome shotgun (WGS) entry which is preliminary data.</text>
</comment>
<dbReference type="Proteomes" id="UP000245207">
    <property type="component" value="Unassembled WGS sequence"/>
</dbReference>
<evidence type="ECO:0000313" key="2">
    <source>
        <dbReference type="EMBL" id="PWA44684.1"/>
    </source>
</evidence>
<evidence type="ECO:0000313" key="3">
    <source>
        <dbReference type="Proteomes" id="UP000245207"/>
    </source>
</evidence>
<keyword evidence="2" id="KW-0547">Nucleotide-binding</keyword>
<organism evidence="2 3">
    <name type="scientific">Artemisia annua</name>
    <name type="common">Sweet wormwood</name>
    <dbReference type="NCBI Taxonomy" id="35608"/>
    <lineage>
        <taxon>Eukaryota</taxon>
        <taxon>Viridiplantae</taxon>
        <taxon>Streptophyta</taxon>
        <taxon>Embryophyta</taxon>
        <taxon>Tracheophyta</taxon>
        <taxon>Spermatophyta</taxon>
        <taxon>Magnoliopsida</taxon>
        <taxon>eudicotyledons</taxon>
        <taxon>Gunneridae</taxon>
        <taxon>Pentapetalae</taxon>
        <taxon>asterids</taxon>
        <taxon>campanulids</taxon>
        <taxon>Asterales</taxon>
        <taxon>Asteraceae</taxon>
        <taxon>Asteroideae</taxon>
        <taxon>Anthemideae</taxon>
        <taxon>Artemisiinae</taxon>
        <taxon>Artemisia</taxon>
    </lineage>
</organism>
<dbReference type="AlphaFoldDB" id="A0A2U1L6S0"/>
<keyword evidence="2" id="KW-0347">Helicase</keyword>
<reference evidence="2 3" key="1">
    <citation type="journal article" date="2018" name="Mol. Plant">
        <title>The genome of Artemisia annua provides insight into the evolution of Asteraceae family and artemisinin biosynthesis.</title>
        <authorList>
            <person name="Shen Q."/>
            <person name="Zhang L."/>
            <person name="Liao Z."/>
            <person name="Wang S."/>
            <person name="Yan T."/>
            <person name="Shi P."/>
            <person name="Liu M."/>
            <person name="Fu X."/>
            <person name="Pan Q."/>
            <person name="Wang Y."/>
            <person name="Lv Z."/>
            <person name="Lu X."/>
            <person name="Zhang F."/>
            <person name="Jiang W."/>
            <person name="Ma Y."/>
            <person name="Chen M."/>
            <person name="Hao X."/>
            <person name="Li L."/>
            <person name="Tang Y."/>
            <person name="Lv G."/>
            <person name="Zhou Y."/>
            <person name="Sun X."/>
            <person name="Brodelius P.E."/>
            <person name="Rose J.K.C."/>
            <person name="Tang K."/>
        </authorList>
    </citation>
    <scope>NUCLEOTIDE SEQUENCE [LARGE SCALE GENOMIC DNA]</scope>
    <source>
        <strain evidence="3">cv. Huhao1</strain>
        <tissue evidence="2">Leaf</tissue>
    </source>
</reference>
<sequence length="119" mass="13503">MGSHIGRYSISKAKTVYVSGVGTDRRAGADYCLVELQKLELLHGNANSLSNFLDLPQPYPSPLTNLENRMIIEELNYNMKQLKIEHETLYVSLNREQQHTPGRADKYRHGSMIKSGNLK</sequence>
<keyword evidence="3" id="KW-1185">Reference proteome</keyword>
<protein>
    <submittedName>
        <fullName evidence="2">PIF1 DNA helicase/replication A1-like protein</fullName>
    </submittedName>
</protein>
<name>A0A2U1L6S0_ARTAN</name>
<keyword evidence="2" id="KW-0378">Hydrolase</keyword>
<proteinExistence type="predicted"/>
<dbReference type="EMBL" id="PKPP01011148">
    <property type="protein sequence ID" value="PWA44684.1"/>
    <property type="molecule type" value="Genomic_DNA"/>
</dbReference>
<keyword evidence="2" id="KW-0067">ATP-binding</keyword>
<accession>A0A2U1L6S0</accession>
<gene>
    <name evidence="2" type="ORF">CTI12_AA524570</name>
</gene>
<feature type="compositionally biased region" description="Basic and acidic residues" evidence="1">
    <location>
        <begin position="96"/>
        <end position="108"/>
    </location>
</feature>
<evidence type="ECO:0000256" key="1">
    <source>
        <dbReference type="SAM" id="MobiDB-lite"/>
    </source>
</evidence>
<feature type="region of interest" description="Disordered" evidence="1">
    <location>
        <begin position="96"/>
        <end position="119"/>
    </location>
</feature>
<dbReference type="GO" id="GO:0004386">
    <property type="term" value="F:helicase activity"/>
    <property type="evidence" value="ECO:0007669"/>
    <property type="project" value="UniProtKB-KW"/>
</dbReference>